<accession>A0A8B7Y4G5</accession>
<keyword evidence="7 9" id="KW-0675">Receptor</keyword>
<dbReference type="GO" id="GO:0005886">
    <property type="term" value="C:plasma membrane"/>
    <property type="evidence" value="ECO:0007669"/>
    <property type="project" value="UniProtKB-SubCell"/>
</dbReference>
<evidence type="ECO:0000313" key="12">
    <source>
        <dbReference type="Proteomes" id="UP000694845"/>
    </source>
</evidence>
<keyword evidence="8 9" id="KW-0807">Transducer</keyword>
<dbReference type="RefSeq" id="XP_022086756.1">
    <property type="nucleotide sequence ID" value="XM_022231064.1"/>
</dbReference>
<evidence type="ECO:0000259" key="11">
    <source>
        <dbReference type="PROSITE" id="PS50262"/>
    </source>
</evidence>
<dbReference type="InterPro" id="IPR017452">
    <property type="entry name" value="GPCR_Rhodpsn_7TM"/>
</dbReference>
<dbReference type="PRINTS" id="PR00237">
    <property type="entry name" value="GPCRRHODOPSN"/>
</dbReference>
<comment type="similarity">
    <text evidence="9">Belongs to the G-protein coupled receptor 1 family.</text>
</comment>
<keyword evidence="6 10" id="KW-0472">Membrane</keyword>
<keyword evidence="3 9" id="KW-0812">Transmembrane</keyword>
<evidence type="ECO:0000256" key="1">
    <source>
        <dbReference type="ARBA" id="ARBA00004651"/>
    </source>
</evidence>
<dbReference type="PANTHER" id="PTHR24249">
    <property type="entry name" value="HISTAMINE RECEPTOR-RELATED G-PROTEIN COUPLED RECEPTOR"/>
    <property type="match status" value="1"/>
</dbReference>
<dbReference type="SUPFAM" id="SSF81321">
    <property type="entry name" value="Family A G protein-coupled receptor-like"/>
    <property type="match status" value="1"/>
</dbReference>
<reference evidence="13" key="1">
    <citation type="submission" date="2025-08" db="UniProtKB">
        <authorList>
            <consortium name="RefSeq"/>
        </authorList>
    </citation>
    <scope>IDENTIFICATION</scope>
</reference>
<comment type="subcellular location">
    <subcellularLocation>
        <location evidence="1">Cell membrane</location>
        <topology evidence="1">Multi-pass membrane protein</topology>
    </subcellularLocation>
</comment>
<keyword evidence="2" id="KW-1003">Cell membrane</keyword>
<feature type="transmembrane region" description="Helical" evidence="10">
    <location>
        <begin position="242"/>
        <end position="263"/>
    </location>
</feature>
<proteinExistence type="inferred from homology"/>
<feature type="transmembrane region" description="Helical" evidence="10">
    <location>
        <begin position="67"/>
        <end position="86"/>
    </location>
</feature>
<evidence type="ECO:0000256" key="9">
    <source>
        <dbReference type="RuleBase" id="RU000688"/>
    </source>
</evidence>
<dbReference type="GO" id="GO:0004930">
    <property type="term" value="F:G protein-coupled receptor activity"/>
    <property type="evidence" value="ECO:0007669"/>
    <property type="project" value="UniProtKB-KW"/>
</dbReference>
<dbReference type="OrthoDB" id="10042731at2759"/>
<feature type="transmembrane region" description="Helical" evidence="10">
    <location>
        <begin position="146"/>
        <end position="168"/>
    </location>
</feature>
<feature type="transmembrane region" description="Helical" evidence="10">
    <location>
        <begin position="29"/>
        <end position="55"/>
    </location>
</feature>
<feature type="transmembrane region" description="Helical" evidence="10">
    <location>
        <begin position="188"/>
        <end position="208"/>
    </location>
</feature>
<dbReference type="CDD" id="cd00637">
    <property type="entry name" value="7tm_classA_rhodopsin-like"/>
    <property type="match status" value="1"/>
</dbReference>
<sequence length="324" mass="36412">MENKRLWELNTTLNATQGDVSHTNWLTPFGVFVAIAMTLTVLLNLLLNPLMFITLRRAAGTRCSTKIILGSLTLSDLLAALCQALTLPELYIGAWMLGGFLCVTVKLLLITSYFMGIMSLLLLTIDRFIAVAFPLRYPQLMTTRKAKTAVCITWATSSILVILLYGVYNHSVVSPQHPKICQQTLNDWRMYISGVLVTLTLIVIIVLYTRISFIAHRHARDIAIVNRVRQAKRQQFNARATVTILIITSTLAVTWIPSIAFFVSSESEFWDYETAALTDVLALSNGWLNVVIYYLRNPFLRQALCDLLSAKPNCFCLFQSPSPQ</sequence>
<organism evidence="12 13">
    <name type="scientific">Acanthaster planci</name>
    <name type="common">Crown-of-thorns starfish</name>
    <dbReference type="NCBI Taxonomy" id="133434"/>
    <lineage>
        <taxon>Eukaryota</taxon>
        <taxon>Metazoa</taxon>
        <taxon>Echinodermata</taxon>
        <taxon>Eleutherozoa</taxon>
        <taxon>Asterozoa</taxon>
        <taxon>Asteroidea</taxon>
        <taxon>Valvatacea</taxon>
        <taxon>Valvatida</taxon>
        <taxon>Acanthasteridae</taxon>
        <taxon>Acanthaster</taxon>
    </lineage>
</organism>
<evidence type="ECO:0000256" key="6">
    <source>
        <dbReference type="ARBA" id="ARBA00023136"/>
    </source>
</evidence>
<evidence type="ECO:0000313" key="13">
    <source>
        <dbReference type="RefSeq" id="XP_022086756.1"/>
    </source>
</evidence>
<evidence type="ECO:0000256" key="7">
    <source>
        <dbReference type="ARBA" id="ARBA00023170"/>
    </source>
</evidence>
<keyword evidence="12" id="KW-1185">Reference proteome</keyword>
<dbReference type="GeneID" id="110977178"/>
<dbReference type="AlphaFoldDB" id="A0A8B7Y4G5"/>
<dbReference type="Pfam" id="PF00001">
    <property type="entry name" value="7tm_1"/>
    <property type="match status" value="1"/>
</dbReference>
<evidence type="ECO:0000256" key="2">
    <source>
        <dbReference type="ARBA" id="ARBA00022475"/>
    </source>
</evidence>
<feature type="transmembrane region" description="Helical" evidence="10">
    <location>
        <begin position="92"/>
        <end position="125"/>
    </location>
</feature>
<gene>
    <name evidence="13" type="primary">LOC110977178</name>
</gene>
<feature type="transmembrane region" description="Helical" evidence="10">
    <location>
        <begin position="275"/>
        <end position="295"/>
    </location>
</feature>
<dbReference type="PROSITE" id="PS50262">
    <property type="entry name" value="G_PROTEIN_RECEP_F1_2"/>
    <property type="match status" value="1"/>
</dbReference>
<dbReference type="OMA" id="CITWATS"/>
<keyword evidence="4 10" id="KW-1133">Transmembrane helix</keyword>
<dbReference type="KEGG" id="aplc:110977178"/>
<name>A0A8B7Y4G5_ACAPL</name>
<dbReference type="PROSITE" id="PS00237">
    <property type="entry name" value="G_PROTEIN_RECEP_F1_1"/>
    <property type="match status" value="1"/>
</dbReference>
<keyword evidence="5 9" id="KW-0297">G-protein coupled receptor</keyword>
<dbReference type="InterPro" id="IPR000276">
    <property type="entry name" value="GPCR_Rhodpsn"/>
</dbReference>
<evidence type="ECO:0000256" key="5">
    <source>
        <dbReference type="ARBA" id="ARBA00023040"/>
    </source>
</evidence>
<feature type="domain" description="G-protein coupled receptors family 1 profile" evidence="11">
    <location>
        <begin position="47"/>
        <end position="293"/>
    </location>
</feature>
<evidence type="ECO:0000256" key="10">
    <source>
        <dbReference type="SAM" id="Phobius"/>
    </source>
</evidence>
<evidence type="ECO:0000256" key="3">
    <source>
        <dbReference type="ARBA" id="ARBA00022692"/>
    </source>
</evidence>
<evidence type="ECO:0000256" key="8">
    <source>
        <dbReference type="ARBA" id="ARBA00023224"/>
    </source>
</evidence>
<protein>
    <submittedName>
        <fullName evidence="13">Prolactin-releasing peptide receptor-like</fullName>
    </submittedName>
</protein>
<dbReference type="Gene3D" id="1.20.1070.10">
    <property type="entry name" value="Rhodopsin 7-helix transmembrane proteins"/>
    <property type="match status" value="1"/>
</dbReference>
<evidence type="ECO:0000256" key="4">
    <source>
        <dbReference type="ARBA" id="ARBA00022989"/>
    </source>
</evidence>
<dbReference type="InterPro" id="IPR050569">
    <property type="entry name" value="TAAR"/>
</dbReference>
<dbReference type="Proteomes" id="UP000694845">
    <property type="component" value="Unplaced"/>
</dbReference>